<feature type="chain" id="PRO_5046842024" evidence="2">
    <location>
        <begin position="23"/>
        <end position="266"/>
    </location>
</feature>
<protein>
    <submittedName>
        <fullName evidence="4">NF038132 family protein</fullName>
    </submittedName>
</protein>
<dbReference type="Proteomes" id="UP001303211">
    <property type="component" value="Chromosome"/>
</dbReference>
<feature type="region of interest" description="Disordered" evidence="1">
    <location>
        <begin position="67"/>
        <end position="86"/>
    </location>
</feature>
<feature type="compositionally biased region" description="Polar residues" evidence="1">
    <location>
        <begin position="75"/>
        <end position="86"/>
    </location>
</feature>
<organism evidence="4 5">
    <name type="scientific">Diaphorobacter limosus</name>
    <dbReference type="NCBI Taxonomy" id="3036128"/>
    <lineage>
        <taxon>Bacteria</taxon>
        <taxon>Pseudomonadati</taxon>
        <taxon>Pseudomonadota</taxon>
        <taxon>Betaproteobacteria</taxon>
        <taxon>Burkholderiales</taxon>
        <taxon>Comamonadaceae</taxon>
        <taxon>Diaphorobacter</taxon>
    </lineage>
</organism>
<dbReference type="NCBIfam" id="NF038132">
    <property type="entry name" value="PEP_NF038132"/>
    <property type="match status" value="1"/>
</dbReference>
<dbReference type="InterPro" id="IPR013424">
    <property type="entry name" value="Ice-binding_C"/>
</dbReference>
<dbReference type="EMBL" id="CP136921">
    <property type="protein sequence ID" value="WOO31070.1"/>
    <property type="molecule type" value="Genomic_DNA"/>
</dbReference>
<dbReference type="Pfam" id="PF07589">
    <property type="entry name" value="PEP-CTERM"/>
    <property type="match status" value="1"/>
</dbReference>
<dbReference type="RefSeq" id="WP_317700556.1">
    <property type="nucleotide sequence ID" value="NZ_CP136921.1"/>
</dbReference>
<evidence type="ECO:0000313" key="5">
    <source>
        <dbReference type="Proteomes" id="UP001303211"/>
    </source>
</evidence>
<feature type="domain" description="Ice-binding protein C-terminal" evidence="3">
    <location>
        <begin position="239"/>
        <end position="262"/>
    </location>
</feature>
<accession>A0ABZ0J0H6</accession>
<evidence type="ECO:0000259" key="3">
    <source>
        <dbReference type="Pfam" id="PF07589"/>
    </source>
</evidence>
<name>A0ABZ0J0H6_9BURK</name>
<evidence type="ECO:0000313" key="4">
    <source>
        <dbReference type="EMBL" id="WOO31070.1"/>
    </source>
</evidence>
<feature type="signal peptide" evidence="2">
    <location>
        <begin position="1"/>
        <end position="22"/>
    </location>
</feature>
<reference evidence="4 5" key="1">
    <citation type="submission" date="2023-03" db="EMBL/GenBank/DDBJ databases">
        <title>Diaphorobacter basophil sp. nov., isolated from a sewage-treatment plant.</title>
        <authorList>
            <person name="Yang K."/>
        </authorList>
    </citation>
    <scope>NUCLEOTIDE SEQUENCE [LARGE SCALE GENOMIC DNA]</scope>
    <source>
        <strain evidence="4 5">Y-1</strain>
    </source>
</reference>
<keyword evidence="2" id="KW-0732">Signal</keyword>
<proteinExistence type="predicted"/>
<evidence type="ECO:0000256" key="1">
    <source>
        <dbReference type="SAM" id="MobiDB-lite"/>
    </source>
</evidence>
<evidence type="ECO:0000256" key="2">
    <source>
        <dbReference type="SAM" id="SignalP"/>
    </source>
</evidence>
<gene>
    <name evidence="4" type="ORF">P4826_11650</name>
</gene>
<dbReference type="NCBIfam" id="TIGR02595">
    <property type="entry name" value="PEP_CTERM"/>
    <property type="match status" value="1"/>
</dbReference>
<sequence length="266" mass="26629">MKAFQLMGLAIGALLGAGTAAAGPLPGGWSCTGNCGTNTAADGDVTLAPGFGSYQWISTAGGLTGAGQLPVGPTGQETNGSSAQTPTFSVNAGDKLNFYFNYITSDGVQFTEYAWAGLYSGTSTFDSYLFTARTTTSGNTVPGFGLPGLGAGVTLTPSTSAIIPGGPDFSPLGGSSGGCYGGSGQGCGYTGWIQMEYTFTTAGIYSLGFGVTNALDTAFDSAFAIAGVSINDTPIDPNPVPEPATLTLLGASLLGLGALRRRRQQG</sequence>
<keyword evidence="5" id="KW-1185">Reference proteome</keyword>